<comment type="catalytic activity">
    <reaction evidence="6">
        <text>an acyl-CoA + a 1,2-diacyl-sn-glycerol = a triacyl-sn-glycerol + CoA</text>
        <dbReference type="Rhea" id="RHEA:10868"/>
        <dbReference type="ChEBI" id="CHEBI:17815"/>
        <dbReference type="ChEBI" id="CHEBI:57287"/>
        <dbReference type="ChEBI" id="CHEBI:58342"/>
        <dbReference type="ChEBI" id="CHEBI:64615"/>
        <dbReference type="EC" id="2.3.1.20"/>
    </reaction>
</comment>
<proteinExistence type="predicted"/>
<name>A0A6J7EET4_9ZZZZ</name>
<gene>
    <name evidence="9" type="ORF">UFOPK3376_01395</name>
</gene>
<dbReference type="Pfam" id="PF03007">
    <property type="entry name" value="WS_DGAT_cat"/>
    <property type="match status" value="1"/>
</dbReference>
<dbReference type="GO" id="GO:0004144">
    <property type="term" value="F:diacylglycerol O-acyltransferase activity"/>
    <property type="evidence" value="ECO:0007669"/>
    <property type="project" value="UniProtKB-EC"/>
</dbReference>
<comment type="pathway">
    <text evidence="2">Lipid metabolism.</text>
</comment>
<evidence type="ECO:0000256" key="1">
    <source>
        <dbReference type="ARBA" id="ARBA00004771"/>
    </source>
</evidence>
<dbReference type="InterPro" id="IPR045034">
    <property type="entry name" value="O-acyltransferase_WSD1-like"/>
</dbReference>
<dbReference type="InterPro" id="IPR004255">
    <property type="entry name" value="O-acyltransferase_WSD1_N"/>
</dbReference>
<evidence type="ECO:0000256" key="2">
    <source>
        <dbReference type="ARBA" id="ARBA00005189"/>
    </source>
</evidence>
<evidence type="ECO:0000256" key="4">
    <source>
        <dbReference type="ARBA" id="ARBA00022679"/>
    </source>
</evidence>
<feature type="domain" description="O-acyltransferase WSD1-like N-terminal" evidence="7">
    <location>
        <begin position="20"/>
        <end position="282"/>
    </location>
</feature>
<protein>
    <recommendedName>
        <fullName evidence="3">diacylglycerol O-acyltransferase</fullName>
        <ecNumber evidence="3">2.3.1.20</ecNumber>
    </recommendedName>
</protein>
<evidence type="ECO:0000259" key="7">
    <source>
        <dbReference type="Pfam" id="PF03007"/>
    </source>
</evidence>
<organism evidence="9">
    <name type="scientific">freshwater metagenome</name>
    <dbReference type="NCBI Taxonomy" id="449393"/>
    <lineage>
        <taxon>unclassified sequences</taxon>
        <taxon>metagenomes</taxon>
        <taxon>ecological metagenomes</taxon>
    </lineage>
</organism>
<keyword evidence="5" id="KW-0012">Acyltransferase</keyword>
<dbReference type="UniPathway" id="UPA00282"/>
<dbReference type="Pfam" id="PF06974">
    <property type="entry name" value="WS_DGAT_C"/>
    <property type="match status" value="1"/>
</dbReference>
<dbReference type="GO" id="GO:0001666">
    <property type="term" value="P:response to hypoxia"/>
    <property type="evidence" value="ECO:0007669"/>
    <property type="project" value="TreeGrafter"/>
</dbReference>
<dbReference type="GO" id="GO:0005886">
    <property type="term" value="C:plasma membrane"/>
    <property type="evidence" value="ECO:0007669"/>
    <property type="project" value="TreeGrafter"/>
</dbReference>
<comment type="pathway">
    <text evidence="1">Glycerolipid metabolism; triacylglycerol biosynthesis.</text>
</comment>
<dbReference type="EMBL" id="CAFBLP010000031">
    <property type="protein sequence ID" value="CAB4879825.1"/>
    <property type="molecule type" value="Genomic_DNA"/>
</dbReference>
<dbReference type="EC" id="2.3.1.20" evidence="3"/>
<accession>A0A6J7EET4</accession>
<evidence type="ECO:0000256" key="5">
    <source>
        <dbReference type="ARBA" id="ARBA00023315"/>
    </source>
</evidence>
<keyword evidence="4" id="KW-0808">Transferase</keyword>
<evidence type="ECO:0000256" key="6">
    <source>
        <dbReference type="ARBA" id="ARBA00048109"/>
    </source>
</evidence>
<dbReference type="PANTHER" id="PTHR31650:SF1">
    <property type="entry name" value="WAX ESTER SYNTHASE_DIACYLGLYCEROL ACYLTRANSFERASE 4-RELATED"/>
    <property type="match status" value="1"/>
</dbReference>
<dbReference type="AlphaFoldDB" id="A0A6J7EET4"/>
<dbReference type="InterPro" id="IPR009721">
    <property type="entry name" value="O-acyltransferase_WSD1_C"/>
</dbReference>
<dbReference type="SUPFAM" id="SSF52777">
    <property type="entry name" value="CoA-dependent acyltransferases"/>
    <property type="match status" value="1"/>
</dbReference>
<reference evidence="9" key="1">
    <citation type="submission" date="2020-05" db="EMBL/GenBank/DDBJ databases">
        <authorList>
            <person name="Chiriac C."/>
            <person name="Salcher M."/>
            <person name="Ghai R."/>
            <person name="Kavagutti S V."/>
        </authorList>
    </citation>
    <scope>NUCLEOTIDE SEQUENCE</scope>
</reference>
<dbReference type="GO" id="GO:0051701">
    <property type="term" value="P:biological process involved in interaction with host"/>
    <property type="evidence" value="ECO:0007669"/>
    <property type="project" value="TreeGrafter"/>
</dbReference>
<dbReference type="PANTHER" id="PTHR31650">
    <property type="entry name" value="O-ACYLTRANSFERASE (WSD1-LIKE) FAMILY PROTEIN"/>
    <property type="match status" value="1"/>
</dbReference>
<dbReference type="GO" id="GO:0019432">
    <property type="term" value="P:triglyceride biosynthetic process"/>
    <property type="evidence" value="ECO:0007669"/>
    <property type="project" value="UniProtKB-UniPathway"/>
</dbReference>
<feature type="domain" description="O-acyltransferase WSD1 C-terminal" evidence="8">
    <location>
        <begin position="321"/>
        <end position="460"/>
    </location>
</feature>
<evidence type="ECO:0000313" key="9">
    <source>
        <dbReference type="EMBL" id="CAB4879825.1"/>
    </source>
</evidence>
<evidence type="ECO:0000259" key="8">
    <source>
        <dbReference type="Pfam" id="PF06974"/>
    </source>
</evidence>
<evidence type="ECO:0000256" key="3">
    <source>
        <dbReference type="ARBA" id="ARBA00013244"/>
    </source>
</evidence>
<sequence>MHMADLPAFENKMSDAEGLMWRMEKDPHLSSTFANVTILDKRPDMDRFLRVMDRATMVVPRLRQRVQSAPANLTAPTWVDDSNFDIHYHVRHLALPKPGTLRQLLDLASLITADPFDRTRPLWQFVVVEGLRGGKCALIEKLHHTITDGEGGVQLSLEFLDFAADAPERPPVDPDTIAAAQERAAPSGSDTLRDLLAGSLRMPLGLLRQVRDLIADPTQLPGAGNAAADTVRGIISQLSDVEQAHSPLWTQRSLKRRIEVLRAPYAETRAAATKLGGKLNTAFLTAAAEAASRYHTAMGEPTDTLRASMAISTRSESSGANAFSLVRMVVPTGPMSVADRFRQINEASQAARDGTPPASLETLAAVAASLPTSLVTRLARTQAHTVDFATSNVRGAPVPLYLAGAKVLENYPVGPLGGVAFNLTLLSYLGSLDMGLNIDTAAVADPELLHRCLIGAFKDLLAV</sequence>
<dbReference type="GO" id="GO:0071731">
    <property type="term" value="P:response to nitric oxide"/>
    <property type="evidence" value="ECO:0007669"/>
    <property type="project" value="TreeGrafter"/>
</dbReference>